<dbReference type="InParanoid" id="A0BQX4"/>
<dbReference type="RefSeq" id="XP_001428339.1">
    <property type="nucleotide sequence ID" value="XM_001428302.1"/>
</dbReference>
<gene>
    <name evidence="1" type="ORF">GSPATT00031170001</name>
</gene>
<dbReference type="KEGG" id="ptm:GSPATT00031170001"/>
<reference evidence="1 2" key="1">
    <citation type="journal article" date="2006" name="Nature">
        <title>Global trends of whole-genome duplications revealed by the ciliate Paramecium tetraurelia.</title>
        <authorList>
            <consortium name="Genoscope"/>
            <person name="Aury J.-M."/>
            <person name="Jaillon O."/>
            <person name="Duret L."/>
            <person name="Noel B."/>
            <person name="Jubin C."/>
            <person name="Porcel B.M."/>
            <person name="Segurens B."/>
            <person name="Daubin V."/>
            <person name="Anthouard V."/>
            <person name="Aiach N."/>
            <person name="Arnaiz O."/>
            <person name="Billaut A."/>
            <person name="Beisson J."/>
            <person name="Blanc I."/>
            <person name="Bouhouche K."/>
            <person name="Camara F."/>
            <person name="Duharcourt S."/>
            <person name="Guigo R."/>
            <person name="Gogendeau D."/>
            <person name="Katinka M."/>
            <person name="Keller A.-M."/>
            <person name="Kissmehl R."/>
            <person name="Klotz C."/>
            <person name="Koll F."/>
            <person name="Le Moue A."/>
            <person name="Lepere C."/>
            <person name="Malinsky S."/>
            <person name="Nowacki M."/>
            <person name="Nowak J.K."/>
            <person name="Plattner H."/>
            <person name="Poulain J."/>
            <person name="Ruiz F."/>
            <person name="Serrano V."/>
            <person name="Zagulski M."/>
            <person name="Dessen P."/>
            <person name="Betermier M."/>
            <person name="Weissenbach J."/>
            <person name="Scarpelli C."/>
            <person name="Schachter V."/>
            <person name="Sperling L."/>
            <person name="Meyer E."/>
            <person name="Cohen J."/>
            <person name="Wincker P."/>
        </authorList>
    </citation>
    <scope>NUCLEOTIDE SEQUENCE [LARGE SCALE GENOMIC DNA]</scope>
    <source>
        <strain evidence="1 2">Stock d4-2</strain>
    </source>
</reference>
<dbReference type="EMBL" id="CT868010">
    <property type="protein sequence ID" value="CAK60941.1"/>
    <property type="molecule type" value="Genomic_DNA"/>
</dbReference>
<organism evidence="1 2">
    <name type="scientific">Paramecium tetraurelia</name>
    <dbReference type="NCBI Taxonomy" id="5888"/>
    <lineage>
        <taxon>Eukaryota</taxon>
        <taxon>Sar</taxon>
        <taxon>Alveolata</taxon>
        <taxon>Ciliophora</taxon>
        <taxon>Intramacronucleata</taxon>
        <taxon>Oligohymenophorea</taxon>
        <taxon>Peniculida</taxon>
        <taxon>Parameciidae</taxon>
        <taxon>Paramecium</taxon>
    </lineage>
</organism>
<dbReference type="HOGENOM" id="CLU_1443582_0_0_1"/>
<protein>
    <recommendedName>
        <fullName evidence="3">Transmembrane protein</fullName>
    </recommendedName>
</protein>
<evidence type="ECO:0000313" key="1">
    <source>
        <dbReference type="EMBL" id="CAK60941.1"/>
    </source>
</evidence>
<dbReference type="AlphaFoldDB" id="A0BQX4"/>
<accession>A0BQX4</accession>
<dbReference type="Proteomes" id="UP000000600">
    <property type="component" value="Unassembled WGS sequence"/>
</dbReference>
<evidence type="ECO:0008006" key="3">
    <source>
        <dbReference type="Google" id="ProtNLM"/>
    </source>
</evidence>
<name>A0BQX4_PARTE</name>
<dbReference type="GeneID" id="5014123"/>
<proteinExistence type="predicted"/>
<evidence type="ECO:0000313" key="2">
    <source>
        <dbReference type="Proteomes" id="UP000000600"/>
    </source>
</evidence>
<keyword evidence="2" id="KW-1185">Reference proteome</keyword>
<sequence length="188" mass="22867">MSILNKLYNKIFLNYHLLQNFFLLNHSFNERFYIHLIQFQNFQVQYKNIQLRDVKKSNQAILSYYLCCYYKLVKLMVHQSFFYSTLRKLLIQAQCSGQQLILSYIHNSYLMLFKYELMNLQKVVFFSKGLKKSVIFLLIEWFNNKINKKMKSKQQQTPNTHSEVFQELHREDEFSESIGKMPKLVFRL</sequence>